<dbReference type="Pfam" id="PF08240">
    <property type="entry name" value="ADH_N"/>
    <property type="match status" value="1"/>
</dbReference>
<reference evidence="3 4" key="1">
    <citation type="submission" date="2019-01" db="EMBL/GenBank/DDBJ databases">
        <authorList>
            <person name="Chen W.-M."/>
        </authorList>
    </citation>
    <scope>NUCLEOTIDE SEQUENCE [LARGE SCALE GENOMIC DNA]</scope>
    <source>
        <strain evidence="3 4">YBJ-36</strain>
    </source>
</reference>
<evidence type="ECO:0000313" key="4">
    <source>
        <dbReference type="Proteomes" id="UP000282759"/>
    </source>
</evidence>
<evidence type="ECO:0000256" key="1">
    <source>
        <dbReference type="ARBA" id="ARBA00022857"/>
    </source>
</evidence>
<dbReference type="EMBL" id="SACK01000013">
    <property type="protein sequence ID" value="RVT97228.1"/>
    <property type="molecule type" value="Genomic_DNA"/>
</dbReference>
<dbReference type="PANTHER" id="PTHR44154:SF1">
    <property type="entry name" value="QUINONE OXIDOREDUCTASE"/>
    <property type="match status" value="1"/>
</dbReference>
<evidence type="ECO:0000259" key="2">
    <source>
        <dbReference type="Pfam" id="PF08240"/>
    </source>
</evidence>
<feature type="domain" description="Alcohol dehydrogenase-like N-terminal" evidence="2">
    <location>
        <begin position="33"/>
        <end position="97"/>
    </location>
</feature>
<accession>A0A3S2UJE7</accession>
<sequence length="119" mass="12945">MKTIAKNADTVIFENTGSADVLQVKNLTIPAPGPGEVRIATKALGLNRADVMYRNGANLEHPIFPARIGYEASGVVDAVGEHVTHVQAGDRVSIIPAFSLNQYAMHVSWCWHLPMPLKR</sequence>
<dbReference type="RefSeq" id="WP_127708269.1">
    <property type="nucleotide sequence ID" value="NZ_SACK01000013.1"/>
</dbReference>
<name>A0A3S2UJE7_9SPHI</name>
<keyword evidence="1" id="KW-0521">NADP</keyword>
<evidence type="ECO:0000313" key="3">
    <source>
        <dbReference type="EMBL" id="RVT97228.1"/>
    </source>
</evidence>
<gene>
    <name evidence="3" type="ORF">EOD41_19700</name>
</gene>
<dbReference type="InterPro" id="IPR051603">
    <property type="entry name" value="Zinc-ADH_QOR/CCCR"/>
</dbReference>
<protein>
    <recommendedName>
        <fullName evidence="2">Alcohol dehydrogenase-like N-terminal domain-containing protein</fullName>
    </recommendedName>
</protein>
<comment type="caution">
    <text evidence="3">The sequence shown here is derived from an EMBL/GenBank/DDBJ whole genome shotgun (WGS) entry which is preliminary data.</text>
</comment>
<dbReference type="AlphaFoldDB" id="A0A3S2UJE7"/>
<dbReference type="Gene3D" id="3.90.180.10">
    <property type="entry name" value="Medium-chain alcohol dehydrogenases, catalytic domain"/>
    <property type="match status" value="1"/>
</dbReference>
<dbReference type="Proteomes" id="UP000282759">
    <property type="component" value="Unassembled WGS sequence"/>
</dbReference>
<keyword evidence="4" id="KW-1185">Reference proteome</keyword>
<dbReference type="InterPro" id="IPR013154">
    <property type="entry name" value="ADH-like_N"/>
</dbReference>
<dbReference type="InterPro" id="IPR011032">
    <property type="entry name" value="GroES-like_sf"/>
</dbReference>
<proteinExistence type="predicted"/>
<dbReference type="SUPFAM" id="SSF50129">
    <property type="entry name" value="GroES-like"/>
    <property type="match status" value="1"/>
</dbReference>
<organism evidence="3 4">
    <name type="scientific">Mucilaginibacter limnophilus</name>
    <dbReference type="NCBI Taxonomy" id="1932778"/>
    <lineage>
        <taxon>Bacteria</taxon>
        <taxon>Pseudomonadati</taxon>
        <taxon>Bacteroidota</taxon>
        <taxon>Sphingobacteriia</taxon>
        <taxon>Sphingobacteriales</taxon>
        <taxon>Sphingobacteriaceae</taxon>
        <taxon>Mucilaginibacter</taxon>
    </lineage>
</organism>
<dbReference type="PANTHER" id="PTHR44154">
    <property type="entry name" value="QUINONE OXIDOREDUCTASE"/>
    <property type="match status" value="1"/>
</dbReference>
<dbReference type="OrthoDB" id="9787435at2"/>